<proteinExistence type="predicted"/>
<name>A0A3B0ZG19_9ZZZZ</name>
<evidence type="ECO:0000313" key="1">
    <source>
        <dbReference type="EMBL" id="VAW87990.1"/>
    </source>
</evidence>
<sequence>MQSIWRLFLLLLALACLTPSFASTQFEKEIEAVREVYLIATDGNARDIRRAAKKIRQLEKQYPGNPLILAYKGGVLALRGKEIGKRPLDRMRETEEGLHIIDRALRTLRSHKGHYLEIVEARLVATYVFINLPDSVFHRLREGQHIVKQLLAHPQFEKMPQGLQAAIYFAAAIAAKKYNNTTQQKHYLELALKADPNGKSGQQAKIQLKHLTN</sequence>
<dbReference type="EMBL" id="UOFQ01000084">
    <property type="protein sequence ID" value="VAW87990.1"/>
    <property type="molecule type" value="Genomic_DNA"/>
</dbReference>
<protein>
    <submittedName>
        <fullName evidence="1">Uncharacterized protein</fullName>
    </submittedName>
</protein>
<gene>
    <name evidence="1" type="ORF">MNBD_GAMMA17-1194</name>
</gene>
<organism evidence="1">
    <name type="scientific">hydrothermal vent metagenome</name>
    <dbReference type="NCBI Taxonomy" id="652676"/>
    <lineage>
        <taxon>unclassified sequences</taxon>
        <taxon>metagenomes</taxon>
        <taxon>ecological metagenomes</taxon>
    </lineage>
</organism>
<dbReference type="AlphaFoldDB" id="A0A3B0ZG19"/>
<accession>A0A3B0ZG19</accession>
<reference evidence="1" key="1">
    <citation type="submission" date="2018-06" db="EMBL/GenBank/DDBJ databases">
        <authorList>
            <person name="Zhirakovskaya E."/>
        </authorList>
    </citation>
    <scope>NUCLEOTIDE SEQUENCE</scope>
</reference>